<evidence type="ECO:0000256" key="1">
    <source>
        <dbReference type="SAM" id="MobiDB-lite"/>
    </source>
</evidence>
<organism evidence="2">
    <name type="scientific">Schistosoma japonicum</name>
    <name type="common">Blood fluke</name>
    <dbReference type="NCBI Taxonomy" id="6182"/>
    <lineage>
        <taxon>Eukaryota</taxon>
        <taxon>Metazoa</taxon>
        <taxon>Spiralia</taxon>
        <taxon>Lophotrochozoa</taxon>
        <taxon>Platyhelminthes</taxon>
        <taxon>Trematoda</taxon>
        <taxon>Digenea</taxon>
        <taxon>Strigeidida</taxon>
        <taxon>Schistosomatoidea</taxon>
        <taxon>Schistosomatidae</taxon>
        <taxon>Schistosoma</taxon>
    </lineage>
</organism>
<feature type="region of interest" description="Disordered" evidence="1">
    <location>
        <begin position="145"/>
        <end position="164"/>
    </location>
</feature>
<proteinExistence type="evidence at transcript level"/>
<feature type="compositionally biased region" description="Polar residues" evidence="1">
    <location>
        <begin position="147"/>
        <end position="164"/>
    </location>
</feature>
<name>Q5DEM9_SCHJA</name>
<sequence>MSIIELKERLIQLKINKPCELNQKRDEIISDKEQKTKILSELLNRIGKHRSVKTMAKVKKMYDNLENNSVNNCKFSKEDIYKNDPSLQEMLNYLNKQKAERQNNIKNDQSRIFRKYVNKGVKNKENQFTRTFWDELERQREKRSCIETGSTHHPSQHLITSLTA</sequence>
<dbReference type="EMBL" id="AY813995">
    <property type="protein sequence ID" value="AAW25727.1"/>
    <property type="molecule type" value="mRNA"/>
</dbReference>
<reference evidence="2" key="2">
    <citation type="journal article" date="2006" name="PLoS Pathog.">
        <title>New perspectives on host-parasite interplay by comparative transcriptomic and proteomic analyses of Schistosoma japonicum.</title>
        <authorList>
            <person name="Liu F."/>
            <person name="Lu J."/>
            <person name="Hu W."/>
            <person name="Wang S.Y."/>
            <person name="Cui S.J."/>
            <person name="Chi M."/>
            <person name="Yan Q."/>
            <person name="Wang X.R."/>
            <person name="Song H.D."/>
            <person name="Xu X.N."/>
            <person name="Wang J.J."/>
            <person name="Zhang X.L."/>
            <person name="Zhang X."/>
            <person name="Wang Z.Q."/>
            <person name="Xue C.L."/>
            <person name="Brindley P.J."/>
            <person name="McManus D.P."/>
            <person name="Yang P.Y."/>
            <person name="Feng Z."/>
            <person name="Chen Z."/>
            <person name="Han Z.G."/>
        </authorList>
    </citation>
    <scope>NUCLEOTIDE SEQUENCE</scope>
</reference>
<accession>Q5DEM9</accession>
<dbReference type="AlphaFoldDB" id="Q5DEM9"/>
<evidence type="ECO:0000313" key="2">
    <source>
        <dbReference type="EMBL" id="AAW25727.1"/>
    </source>
</evidence>
<dbReference type="PANTHER" id="PTHR34649:SF1">
    <property type="entry name" value="CILIA- AND FLAGELLA-ASSOCIATED PROTEIN 99"/>
    <property type="match status" value="1"/>
</dbReference>
<reference evidence="2" key="1">
    <citation type="submission" date="2004-11" db="EMBL/GenBank/DDBJ databases">
        <title>The full-length cDNA sequences of Schistosoma japonicum genes.</title>
        <authorList>
            <person name="Han Z."/>
        </authorList>
    </citation>
    <scope>NUCLEOTIDE SEQUENCE</scope>
</reference>
<dbReference type="PANTHER" id="PTHR34649">
    <property type="entry name" value="CILIA- AND FLAGELLA-ASSOCIATED PROTEIN 99"/>
    <property type="match status" value="1"/>
</dbReference>
<dbReference type="InterPro" id="IPR039341">
    <property type="entry name" value="CFAP99"/>
</dbReference>
<protein>
    <submittedName>
        <fullName evidence="2">SJCHGC07557 protein</fullName>
    </submittedName>
</protein>